<evidence type="ECO:0000313" key="5">
    <source>
        <dbReference type="Proteomes" id="UP000824139"/>
    </source>
</evidence>
<dbReference type="InterPro" id="IPR036737">
    <property type="entry name" value="OmpA-like_sf"/>
</dbReference>
<evidence type="ECO:0000259" key="3">
    <source>
        <dbReference type="PROSITE" id="PS51123"/>
    </source>
</evidence>
<dbReference type="PANTHER" id="PTHR30329">
    <property type="entry name" value="STATOR ELEMENT OF FLAGELLAR MOTOR COMPLEX"/>
    <property type="match status" value="1"/>
</dbReference>
<dbReference type="Pfam" id="PF00691">
    <property type="entry name" value="OmpA"/>
    <property type="match status" value="1"/>
</dbReference>
<proteinExistence type="predicted"/>
<dbReference type="AlphaFoldDB" id="A0A9D1FVL2"/>
<accession>A0A9D1FVL2</accession>
<reference evidence="4" key="1">
    <citation type="submission" date="2020-10" db="EMBL/GenBank/DDBJ databases">
        <authorList>
            <person name="Gilroy R."/>
        </authorList>
    </citation>
    <scope>NUCLEOTIDE SEQUENCE</scope>
    <source>
        <strain evidence="4">CHK152-2994</strain>
    </source>
</reference>
<dbReference type="PANTHER" id="PTHR30329:SF21">
    <property type="entry name" value="LIPOPROTEIN YIAD-RELATED"/>
    <property type="match status" value="1"/>
</dbReference>
<dbReference type="SUPFAM" id="SSF103088">
    <property type="entry name" value="OmpA-like"/>
    <property type="match status" value="1"/>
</dbReference>
<feature type="transmembrane region" description="Helical" evidence="2">
    <location>
        <begin position="25"/>
        <end position="44"/>
    </location>
</feature>
<dbReference type="Gene3D" id="3.30.1330.60">
    <property type="entry name" value="OmpA-like domain"/>
    <property type="match status" value="1"/>
</dbReference>
<evidence type="ECO:0000313" key="4">
    <source>
        <dbReference type="EMBL" id="HIS82534.1"/>
    </source>
</evidence>
<organism evidence="4 5">
    <name type="scientific">Candidatus Scatenecus faecavium</name>
    <dbReference type="NCBI Taxonomy" id="2840915"/>
    <lineage>
        <taxon>Bacteria</taxon>
        <taxon>Candidatus Scatenecus</taxon>
    </lineage>
</organism>
<keyword evidence="2" id="KW-0812">Transmembrane</keyword>
<dbReference type="EMBL" id="DVJO01000062">
    <property type="protein sequence ID" value="HIS82534.1"/>
    <property type="molecule type" value="Genomic_DNA"/>
</dbReference>
<dbReference type="CDD" id="cd07185">
    <property type="entry name" value="OmpA_C-like"/>
    <property type="match status" value="1"/>
</dbReference>
<evidence type="ECO:0000256" key="2">
    <source>
        <dbReference type="SAM" id="Phobius"/>
    </source>
</evidence>
<dbReference type="GO" id="GO:0016020">
    <property type="term" value="C:membrane"/>
    <property type="evidence" value="ECO:0007669"/>
    <property type="project" value="UniProtKB-UniRule"/>
</dbReference>
<dbReference type="Proteomes" id="UP000824139">
    <property type="component" value="Unassembled WGS sequence"/>
</dbReference>
<evidence type="ECO:0000256" key="1">
    <source>
        <dbReference type="PROSITE-ProRule" id="PRU00473"/>
    </source>
</evidence>
<dbReference type="InterPro" id="IPR006665">
    <property type="entry name" value="OmpA-like"/>
</dbReference>
<sequence length="233" mass="26256">MAIGARKGGHGEAEENVFWTTMADLMLGLSIVFMTLFVLAMTGFTQETIKVQETQMKASEEIVEKLKEADIDAEVDKLTGNVKISDLQLFELNSYTLTPQGKAYLDKFIPIYIDTIYSKELLRDNITNIVVQGHTDSHTFAGLKTENEQFAKNMELSLLRANAVADYAFKTNFDKKNSEMLRKMLVVEGKSFSEPVLDENGNEDYAKSRRVEMKVRVKARNFAKILGLNYGGD</sequence>
<dbReference type="InterPro" id="IPR050330">
    <property type="entry name" value="Bact_OuterMem_StrucFunc"/>
</dbReference>
<keyword evidence="2" id="KW-1133">Transmembrane helix</keyword>
<comment type="caution">
    <text evidence="4">The sequence shown here is derived from an EMBL/GenBank/DDBJ whole genome shotgun (WGS) entry which is preliminary data.</text>
</comment>
<reference evidence="4" key="2">
    <citation type="journal article" date="2021" name="PeerJ">
        <title>Extensive microbial diversity within the chicken gut microbiome revealed by metagenomics and culture.</title>
        <authorList>
            <person name="Gilroy R."/>
            <person name="Ravi A."/>
            <person name="Getino M."/>
            <person name="Pursley I."/>
            <person name="Horton D.L."/>
            <person name="Alikhan N.F."/>
            <person name="Baker D."/>
            <person name="Gharbi K."/>
            <person name="Hall N."/>
            <person name="Watson M."/>
            <person name="Adriaenssens E.M."/>
            <person name="Foster-Nyarko E."/>
            <person name="Jarju S."/>
            <person name="Secka A."/>
            <person name="Antonio M."/>
            <person name="Oren A."/>
            <person name="Chaudhuri R.R."/>
            <person name="La Ragione R."/>
            <person name="Hildebrand F."/>
            <person name="Pallen M.J."/>
        </authorList>
    </citation>
    <scope>NUCLEOTIDE SEQUENCE</scope>
    <source>
        <strain evidence="4">CHK152-2994</strain>
    </source>
</reference>
<dbReference type="PROSITE" id="PS51123">
    <property type="entry name" value="OMPA_2"/>
    <property type="match status" value="1"/>
</dbReference>
<protein>
    <submittedName>
        <fullName evidence="4">OmpA family protein</fullName>
    </submittedName>
</protein>
<feature type="domain" description="OmpA-like" evidence="3">
    <location>
        <begin position="75"/>
        <end position="219"/>
    </location>
</feature>
<name>A0A9D1FVL2_9BACT</name>
<keyword evidence="1 2" id="KW-0472">Membrane</keyword>
<gene>
    <name evidence="4" type="ORF">IAD41_02875</name>
</gene>